<accession>A0ABP9AZZ5</accession>
<dbReference type="PANTHER" id="PTHR43408:SF2">
    <property type="entry name" value="FMN REDUCTASE (NADPH)"/>
    <property type="match status" value="1"/>
</dbReference>
<keyword evidence="1" id="KW-0285">Flavoprotein</keyword>
<dbReference type="InterPro" id="IPR005025">
    <property type="entry name" value="FMN_Rdtase-like_dom"/>
</dbReference>
<name>A0ABP9AZZ5_9MICC</name>
<evidence type="ECO:0000259" key="4">
    <source>
        <dbReference type="Pfam" id="PF03358"/>
    </source>
</evidence>
<dbReference type="InterPro" id="IPR051814">
    <property type="entry name" value="NAD(P)H-dep_FMN_reductase"/>
</dbReference>
<dbReference type="Gene3D" id="3.40.50.360">
    <property type="match status" value="1"/>
</dbReference>
<keyword evidence="6" id="KW-1185">Reference proteome</keyword>
<evidence type="ECO:0000313" key="6">
    <source>
        <dbReference type="Proteomes" id="UP001500187"/>
    </source>
</evidence>
<dbReference type="RefSeq" id="WP_345443658.1">
    <property type="nucleotide sequence ID" value="NZ_BAABKP010000001.1"/>
</dbReference>
<dbReference type="SUPFAM" id="SSF52218">
    <property type="entry name" value="Flavoproteins"/>
    <property type="match status" value="1"/>
</dbReference>
<reference evidence="6" key="1">
    <citation type="journal article" date="2019" name="Int. J. Syst. Evol. Microbiol.">
        <title>The Global Catalogue of Microorganisms (GCM) 10K type strain sequencing project: providing services to taxonomists for standard genome sequencing and annotation.</title>
        <authorList>
            <consortium name="The Broad Institute Genomics Platform"/>
            <consortium name="The Broad Institute Genome Sequencing Center for Infectious Disease"/>
            <person name="Wu L."/>
            <person name="Ma J."/>
        </authorList>
    </citation>
    <scope>NUCLEOTIDE SEQUENCE [LARGE SCALE GENOMIC DNA]</scope>
    <source>
        <strain evidence="6">JCM 18541</strain>
    </source>
</reference>
<keyword evidence="2" id="KW-0288">FMN</keyword>
<evidence type="ECO:0000256" key="2">
    <source>
        <dbReference type="ARBA" id="ARBA00022643"/>
    </source>
</evidence>
<protein>
    <submittedName>
        <fullName evidence="5">NAD(P)H-dependent oxidoreductase</fullName>
    </submittedName>
</protein>
<dbReference type="PANTHER" id="PTHR43408">
    <property type="entry name" value="FMN REDUCTASE (NADPH)"/>
    <property type="match status" value="1"/>
</dbReference>
<dbReference type="InterPro" id="IPR029039">
    <property type="entry name" value="Flavoprotein-like_sf"/>
</dbReference>
<feature type="domain" description="NADPH-dependent FMN reductase-like" evidence="4">
    <location>
        <begin position="5"/>
        <end position="147"/>
    </location>
</feature>
<organism evidence="5 6">
    <name type="scientific">Rothia endophytica</name>
    <dbReference type="NCBI Taxonomy" id="1324766"/>
    <lineage>
        <taxon>Bacteria</taxon>
        <taxon>Bacillati</taxon>
        <taxon>Actinomycetota</taxon>
        <taxon>Actinomycetes</taxon>
        <taxon>Micrococcales</taxon>
        <taxon>Micrococcaceae</taxon>
        <taxon>Rothia</taxon>
    </lineage>
</organism>
<sequence>MTTLNIVVVTAGAARHSASALLAEKLQQSVKDALPAGTSIKYSTHHLGQYTHDIADYLEGDAPGTLVALFEQLRAADAIITVTPIFKASYSGLFKLFWDLVEPDDIRGKPLLMAATGGSHRHMLALDYALRPLFSYLGADTCATGVYTTPGTLDEARTLDRIRRAAGELAQKSARALPHS</sequence>
<evidence type="ECO:0000313" key="5">
    <source>
        <dbReference type="EMBL" id="GAA4788078.1"/>
    </source>
</evidence>
<comment type="caution">
    <text evidence="5">The sequence shown here is derived from an EMBL/GenBank/DDBJ whole genome shotgun (WGS) entry which is preliminary data.</text>
</comment>
<keyword evidence="3" id="KW-0560">Oxidoreductase</keyword>
<evidence type="ECO:0000256" key="1">
    <source>
        <dbReference type="ARBA" id="ARBA00022630"/>
    </source>
</evidence>
<proteinExistence type="predicted"/>
<gene>
    <name evidence="5" type="ORF">GCM10023352_02230</name>
</gene>
<dbReference type="Proteomes" id="UP001500187">
    <property type="component" value="Unassembled WGS sequence"/>
</dbReference>
<dbReference type="Pfam" id="PF03358">
    <property type="entry name" value="FMN_red"/>
    <property type="match status" value="1"/>
</dbReference>
<dbReference type="EMBL" id="BAABKP010000001">
    <property type="protein sequence ID" value="GAA4788078.1"/>
    <property type="molecule type" value="Genomic_DNA"/>
</dbReference>
<evidence type="ECO:0000256" key="3">
    <source>
        <dbReference type="ARBA" id="ARBA00023002"/>
    </source>
</evidence>